<organism evidence="15 16">
    <name type="scientific">Caenorhabditis auriculariae</name>
    <dbReference type="NCBI Taxonomy" id="2777116"/>
    <lineage>
        <taxon>Eukaryota</taxon>
        <taxon>Metazoa</taxon>
        <taxon>Ecdysozoa</taxon>
        <taxon>Nematoda</taxon>
        <taxon>Chromadorea</taxon>
        <taxon>Rhabditida</taxon>
        <taxon>Rhabditina</taxon>
        <taxon>Rhabditomorpha</taxon>
        <taxon>Rhabditoidea</taxon>
        <taxon>Rhabditidae</taxon>
        <taxon>Peloderinae</taxon>
        <taxon>Caenorhabditis</taxon>
    </lineage>
</organism>
<dbReference type="GO" id="GO:0003690">
    <property type="term" value="F:double-stranded DNA binding"/>
    <property type="evidence" value="ECO:0007669"/>
    <property type="project" value="UniProtKB-ARBA"/>
</dbReference>
<dbReference type="PROSITE" id="PS00028">
    <property type="entry name" value="ZINC_FINGER_C2H2_1"/>
    <property type="match status" value="2"/>
</dbReference>
<keyword evidence="9" id="KW-0804">Transcription</keyword>
<evidence type="ECO:0000256" key="12">
    <source>
        <dbReference type="SAM" id="MobiDB-lite"/>
    </source>
</evidence>
<dbReference type="SMART" id="SM00355">
    <property type="entry name" value="ZnF_C2H2"/>
    <property type="match status" value="9"/>
</dbReference>
<dbReference type="InterPro" id="IPR011333">
    <property type="entry name" value="SKP1/BTB/POZ_sf"/>
</dbReference>
<feature type="compositionally biased region" description="Polar residues" evidence="12">
    <location>
        <begin position="857"/>
        <end position="867"/>
    </location>
</feature>
<feature type="domain" description="C2H2-type" evidence="14">
    <location>
        <begin position="520"/>
        <end position="547"/>
    </location>
</feature>
<dbReference type="PANTHER" id="PTHR24394:SF29">
    <property type="entry name" value="MYONEURIN"/>
    <property type="match status" value="1"/>
</dbReference>
<dbReference type="OrthoDB" id="9978265at2759"/>
<dbReference type="Gene3D" id="1.25.40.420">
    <property type="match status" value="1"/>
</dbReference>
<evidence type="ECO:0000256" key="6">
    <source>
        <dbReference type="ARBA" id="ARBA00022833"/>
    </source>
</evidence>
<dbReference type="EMBL" id="CAJGYM010000046">
    <property type="protein sequence ID" value="CAD6194603.1"/>
    <property type="molecule type" value="Genomic_DNA"/>
</dbReference>
<dbReference type="FunFam" id="3.30.160.60:FF:001370">
    <property type="entry name" value="Zinc finger protein"/>
    <property type="match status" value="1"/>
</dbReference>
<keyword evidence="5 11" id="KW-0863">Zinc-finger</keyword>
<evidence type="ECO:0000256" key="9">
    <source>
        <dbReference type="ARBA" id="ARBA00023163"/>
    </source>
</evidence>
<dbReference type="GO" id="GO:0008270">
    <property type="term" value="F:zinc ion binding"/>
    <property type="evidence" value="ECO:0007669"/>
    <property type="project" value="UniProtKB-KW"/>
</dbReference>
<feature type="compositionally biased region" description="Polar residues" evidence="12">
    <location>
        <begin position="317"/>
        <end position="329"/>
    </location>
</feature>
<dbReference type="GO" id="GO:0000981">
    <property type="term" value="F:DNA-binding transcription factor activity, RNA polymerase II-specific"/>
    <property type="evidence" value="ECO:0007669"/>
    <property type="project" value="TreeGrafter"/>
</dbReference>
<dbReference type="InterPro" id="IPR000210">
    <property type="entry name" value="BTB/POZ_dom"/>
</dbReference>
<evidence type="ECO:0000256" key="8">
    <source>
        <dbReference type="ARBA" id="ARBA00023125"/>
    </source>
</evidence>
<dbReference type="FunFam" id="3.30.160.60:FF:002606">
    <property type="entry name" value="Zinc finger protein, putative"/>
    <property type="match status" value="1"/>
</dbReference>
<dbReference type="AlphaFoldDB" id="A0A8S1HDQ1"/>
<evidence type="ECO:0000256" key="4">
    <source>
        <dbReference type="ARBA" id="ARBA00022737"/>
    </source>
</evidence>
<reference evidence="15" key="1">
    <citation type="submission" date="2020-10" db="EMBL/GenBank/DDBJ databases">
        <authorList>
            <person name="Kikuchi T."/>
        </authorList>
    </citation>
    <scope>NUCLEOTIDE SEQUENCE</scope>
    <source>
        <strain evidence="15">NKZ352</strain>
    </source>
</reference>
<dbReference type="CDD" id="cd18186">
    <property type="entry name" value="BTB_POZ_ZBTB_KLHL-like"/>
    <property type="match status" value="1"/>
</dbReference>
<dbReference type="Proteomes" id="UP000835052">
    <property type="component" value="Unassembled WGS sequence"/>
</dbReference>
<dbReference type="SMART" id="SM00225">
    <property type="entry name" value="BTB"/>
    <property type="match status" value="1"/>
</dbReference>
<feature type="domain" description="C2H2-type" evidence="14">
    <location>
        <begin position="663"/>
        <end position="691"/>
    </location>
</feature>
<feature type="region of interest" description="Disordered" evidence="12">
    <location>
        <begin position="812"/>
        <end position="867"/>
    </location>
</feature>
<dbReference type="CDD" id="cd14733">
    <property type="entry name" value="BACK"/>
    <property type="match status" value="1"/>
</dbReference>
<dbReference type="PROSITE" id="PS50097">
    <property type="entry name" value="BTB"/>
    <property type="match status" value="1"/>
</dbReference>
<dbReference type="InterPro" id="IPR036236">
    <property type="entry name" value="Znf_C2H2_sf"/>
</dbReference>
<feature type="region of interest" description="Disordered" evidence="12">
    <location>
        <begin position="300"/>
        <end position="329"/>
    </location>
</feature>
<proteinExistence type="inferred from homology"/>
<dbReference type="Pfam" id="PF00651">
    <property type="entry name" value="BTB"/>
    <property type="match status" value="1"/>
</dbReference>
<name>A0A8S1HDQ1_9PELO</name>
<keyword evidence="7" id="KW-0805">Transcription regulation</keyword>
<comment type="subcellular location">
    <subcellularLocation>
        <location evidence="1">Nucleus</location>
    </subcellularLocation>
</comment>
<gene>
    <name evidence="15" type="ORF">CAUJ_LOCUS10522</name>
</gene>
<dbReference type="PROSITE" id="PS50157">
    <property type="entry name" value="ZINC_FINGER_C2H2_2"/>
    <property type="match status" value="6"/>
</dbReference>
<dbReference type="Pfam" id="PF00096">
    <property type="entry name" value="zf-C2H2"/>
    <property type="match status" value="1"/>
</dbReference>
<feature type="domain" description="C2H2-type" evidence="14">
    <location>
        <begin position="635"/>
        <end position="662"/>
    </location>
</feature>
<dbReference type="Gene3D" id="3.30.710.10">
    <property type="entry name" value="Potassium Channel Kv1.1, Chain A"/>
    <property type="match status" value="1"/>
</dbReference>
<keyword evidence="8" id="KW-0238">DNA-binding</keyword>
<feature type="domain" description="C2H2-type" evidence="14">
    <location>
        <begin position="578"/>
        <end position="605"/>
    </location>
</feature>
<dbReference type="InterPro" id="IPR013087">
    <property type="entry name" value="Znf_C2H2_type"/>
</dbReference>
<feature type="compositionally biased region" description="Acidic residues" evidence="12">
    <location>
        <begin position="300"/>
        <end position="313"/>
    </location>
</feature>
<keyword evidence="3" id="KW-0479">Metal-binding</keyword>
<dbReference type="SUPFAM" id="SSF54695">
    <property type="entry name" value="POZ domain"/>
    <property type="match status" value="1"/>
</dbReference>
<dbReference type="FunFam" id="3.30.160.60:FF:002780">
    <property type="entry name" value="Protein CBR-EOR-1"/>
    <property type="match status" value="1"/>
</dbReference>
<sequence length="867" mass="98582">MALVASSDSTGLNPMSFNDQQSNLMMERLRYQRETGRFCDVAVIVKDRQFPAHRNILASCSPYFDSIFKAAKITKEQVTVNCSSPEAFDALLNYMYSGAVVIDRATVSELLRLANNFLVTRLKSYCSEYLDRYLDAANCLSVRLLASKYNLPNLLKSASDYFEVNINRCLLESIDILQYSPQQLLEIISDPKYCDVITPDTHLKLISRWAGEDVHRREMAFRQLLEGCQVADVNEDTLDFLLDYSPLFSKSQSSRFLLLSTMSDLGLLKEKYEAQCANLRQQIGQLPPIESSAFYDDELSSEGMEDEDFEEPPVEGHQTTSQVLESGTLENGERPKIKLRINLAAAAAGGVDLKKRFKPSKLLLTGHKRRGRPPTRTHENEMIPMLDDDDIDGVYATSSLVSALTYGIEDQLDPDDVAVGVDDADDNIEENGAFPCTYCKFSSNSEETVEKHRARQHNRNTYFVCQLCEYESNWSKAFYEHCREHWTSTPYQCDMCAYSTSSSIQDFLAHRLIHTEERFFKCGECAWKARTRTQLWAHERMHSVLDERPLHCDECGRGFHQHSALDHHVASHNDIRPIVCEDCGFATKVADHMTTHRRQHTGDMFFCHIEGCDYSSPKKSQLAAHLRTHMAVRAHMCKVCGRGFIEKSHLVRHERIHLEDKPFKCDACDYASSRRDKLKEHILKHHNGAATSKAHRRRYRRAKQLAALHAPQTKQLPNEAMFRPIPVNESVSQWADSNDFRESYSPRPNDFGVNTQNAFSPQRAFSVINAPSQPVPMSPGSMSLMNVNLFGPDTPVMPKHVGSINNTMQLVTPVPRSPHNRSADPYGIQSTADAHRPMSLPPYGQVPPATMEDQQRNDNNPNIHWWK</sequence>
<evidence type="ECO:0000256" key="11">
    <source>
        <dbReference type="PROSITE-ProRule" id="PRU00042"/>
    </source>
</evidence>
<keyword evidence="16" id="KW-1185">Reference proteome</keyword>
<feature type="domain" description="BTB" evidence="13">
    <location>
        <begin position="39"/>
        <end position="104"/>
    </location>
</feature>
<dbReference type="Gene3D" id="3.30.160.60">
    <property type="entry name" value="Classic Zinc Finger"/>
    <property type="match status" value="6"/>
</dbReference>
<accession>A0A8S1HDQ1</accession>
<keyword evidence="6" id="KW-0862">Zinc</keyword>
<evidence type="ECO:0000313" key="15">
    <source>
        <dbReference type="EMBL" id="CAD6194603.1"/>
    </source>
</evidence>
<comment type="caution">
    <text evidence="15">The sequence shown here is derived from an EMBL/GenBank/DDBJ whole genome shotgun (WGS) entry which is preliminary data.</text>
</comment>
<feature type="domain" description="C2H2-type" evidence="14">
    <location>
        <begin position="605"/>
        <end position="634"/>
    </location>
</feature>
<protein>
    <submittedName>
        <fullName evidence="15">Uncharacterized protein</fullName>
    </submittedName>
</protein>
<evidence type="ECO:0000256" key="3">
    <source>
        <dbReference type="ARBA" id="ARBA00022723"/>
    </source>
</evidence>
<dbReference type="Pfam" id="PF07707">
    <property type="entry name" value="BACK"/>
    <property type="match status" value="1"/>
</dbReference>
<evidence type="ECO:0000256" key="5">
    <source>
        <dbReference type="ARBA" id="ARBA00022771"/>
    </source>
</evidence>
<evidence type="ECO:0000256" key="10">
    <source>
        <dbReference type="ARBA" id="ARBA00023242"/>
    </source>
</evidence>
<dbReference type="FunFam" id="1.25.40.420:FF:000035">
    <property type="entry name" value="CBN-EOR-1 protein"/>
    <property type="match status" value="1"/>
</dbReference>
<evidence type="ECO:0000256" key="7">
    <source>
        <dbReference type="ARBA" id="ARBA00023015"/>
    </source>
</evidence>
<dbReference type="SUPFAM" id="SSF57667">
    <property type="entry name" value="beta-beta-alpha zinc fingers"/>
    <property type="match status" value="3"/>
</dbReference>
<dbReference type="GO" id="GO:0005634">
    <property type="term" value="C:nucleus"/>
    <property type="evidence" value="ECO:0007669"/>
    <property type="project" value="UniProtKB-SubCell"/>
</dbReference>
<evidence type="ECO:0000313" key="16">
    <source>
        <dbReference type="Proteomes" id="UP000835052"/>
    </source>
</evidence>
<keyword evidence="4" id="KW-0677">Repeat</keyword>
<dbReference type="SMART" id="SM00875">
    <property type="entry name" value="BACK"/>
    <property type="match status" value="1"/>
</dbReference>
<evidence type="ECO:0000259" key="14">
    <source>
        <dbReference type="PROSITE" id="PS50157"/>
    </source>
</evidence>
<dbReference type="InterPro" id="IPR011705">
    <property type="entry name" value="BACK"/>
</dbReference>
<evidence type="ECO:0000259" key="13">
    <source>
        <dbReference type="PROSITE" id="PS50097"/>
    </source>
</evidence>
<keyword evidence="10" id="KW-0539">Nucleus</keyword>
<dbReference type="PANTHER" id="PTHR24394">
    <property type="entry name" value="ZINC FINGER PROTEIN"/>
    <property type="match status" value="1"/>
</dbReference>
<evidence type="ECO:0000256" key="1">
    <source>
        <dbReference type="ARBA" id="ARBA00004123"/>
    </source>
</evidence>
<feature type="domain" description="C2H2-type" evidence="14">
    <location>
        <begin position="550"/>
        <end position="577"/>
    </location>
</feature>
<comment type="similarity">
    <text evidence="2">Belongs to the krueppel C2H2-type zinc-finger protein family.</text>
</comment>
<evidence type="ECO:0000256" key="2">
    <source>
        <dbReference type="ARBA" id="ARBA00006991"/>
    </source>
</evidence>